<evidence type="ECO:0000313" key="3">
    <source>
        <dbReference type="Proteomes" id="UP000004478"/>
    </source>
</evidence>
<organism evidence="2 3">
    <name type="scientific">Cecembia lonarensis (strain CCUG 58316 / KCTC 22772 / LW9)</name>
    <dbReference type="NCBI Taxonomy" id="1225176"/>
    <lineage>
        <taxon>Bacteria</taxon>
        <taxon>Pseudomonadati</taxon>
        <taxon>Bacteroidota</taxon>
        <taxon>Cytophagia</taxon>
        <taxon>Cytophagales</taxon>
        <taxon>Cyclobacteriaceae</taxon>
        <taxon>Cecembia</taxon>
    </lineage>
</organism>
<dbReference type="CDD" id="cd00761">
    <property type="entry name" value="Glyco_tranf_GTA_type"/>
    <property type="match status" value="1"/>
</dbReference>
<dbReference type="RefSeq" id="WP_009185704.1">
    <property type="nucleotide sequence ID" value="NZ_AMGM01000044.1"/>
</dbReference>
<dbReference type="AlphaFoldDB" id="K1L989"/>
<keyword evidence="3" id="KW-1185">Reference proteome</keyword>
<dbReference type="OrthoDB" id="6307329at2"/>
<protein>
    <submittedName>
        <fullName evidence="2">Hyaluronan synthase</fullName>
        <ecNumber evidence="2">2.4.1.212</ecNumber>
    </submittedName>
</protein>
<dbReference type="SUPFAM" id="SSF53448">
    <property type="entry name" value="Nucleotide-diphospho-sugar transferases"/>
    <property type="match status" value="1"/>
</dbReference>
<name>K1L989_CECL9</name>
<dbReference type="InterPro" id="IPR050834">
    <property type="entry name" value="Glycosyltransf_2"/>
</dbReference>
<dbReference type="GO" id="GO:0050501">
    <property type="term" value="F:hyaluronan synthase activity"/>
    <property type="evidence" value="ECO:0007669"/>
    <property type="project" value="UniProtKB-EC"/>
</dbReference>
<evidence type="ECO:0000313" key="2">
    <source>
        <dbReference type="EMBL" id="EKB48722.1"/>
    </source>
</evidence>
<accession>K1L989</accession>
<dbReference type="PANTHER" id="PTHR43685:SF2">
    <property type="entry name" value="GLYCOSYLTRANSFERASE 2-LIKE DOMAIN-CONTAINING PROTEIN"/>
    <property type="match status" value="1"/>
</dbReference>
<keyword evidence="2" id="KW-0328">Glycosyltransferase</keyword>
<dbReference type="Pfam" id="PF00535">
    <property type="entry name" value="Glycos_transf_2"/>
    <property type="match status" value="1"/>
</dbReference>
<dbReference type="InterPro" id="IPR001173">
    <property type="entry name" value="Glyco_trans_2-like"/>
</dbReference>
<dbReference type="EMBL" id="AMGM01000044">
    <property type="protein sequence ID" value="EKB48722.1"/>
    <property type="molecule type" value="Genomic_DNA"/>
</dbReference>
<dbReference type="Proteomes" id="UP000004478">
    <property type="component" value="Unassembled WGS sequence"/>
</dbReference>
<comment type="caution">
    <text evidence="2">The sequence shown here is derived from an EMBL/GenBank/DDBJ whole genome shotgun (WGS) entry which is preliminary data.</text>
</comment>
<dbReference type="InterPro" id="IPR029044">
    <property type="entry name" value="Nucleotide-diphossugar_trans"/>
</dbReference>
<feature type="domain" description="Glycosyltransferase 2-like" evidence="1">
    <location>
        <begin position="6"/>
        <end position="141"/>
    </location>
</feature>
<sequence length="302" mass="35289">MKPFFSIIIPTYNCADFIRQTVSMIEQQSFSDWELVIVDDGSTDKTWETLEELQSSKAKLKVFQRPEDRAKGPSACRNIGVENALGQYISFLDADDGWSPDRLQNAFQFTKETEAKAIYSGAWVIDRKGKYFRESRAIRQGESLFDFTINGDCFAQTSTLIVNSNIAKQVAFPESIRFHEDFAYFIEVGKFVPWFYFSSKDVLVHWEENHLKNVNYEDCLFFYKKFKNMSVEQISRIGYLKYTAHELVTRQPKDNKLKDYQKLIEAEGISLSLREKILFNWPRLYKSIFYLSTKLKSLNGKN</sequence>
<reference evidence="2 3" key="1">
    <citation type="journal article" date="2012" name="J. Bacteriol.">
        <title>Draft Genome Sequence of Cecembia lonarensis Strain LW9T, Isolated from Lonar Lake, a Haloalkaline Lake in India.</title>
        <authorList>
            <person name="Shivaji S."/>
            <person name="Ara S."/>
            <person name="Singh A."/>
            <person name="Pinnaka A.K."/>
        </authorList>
    </citation>
    <scope>NUCLEOTIDE SEQUENCE [LARGE SCALE GENOMIC DNA]</scope>
    <source>
        <strain evidence="2 3">LW9</strain>
    </source>
</reference>
<keyword evidence="2" id="KW-0808">Transferase</keyword>
<dbReference type="EC" id="2.4.1.212" evidence="2"/>
<dbReference type="PANTHER" id="PTHR43685">
    <property type="entry name" value="GLYCOSYLTRANSFERASE"/>
    <property type="match status" value="1"/>
</dbReference>
<evidence type="ECO:0000259" key="1">
    <source>
        <dbReference type="Pfam" id="PF00535"/>
    </source>
</evidence>
<proteinExistence type="predicted"/>
<gene>
    <name evidence="2" type="primary">hyaD_2</name>
    <name evidence="2" type="ORF">B879_02681</name>
</gene>
<dbReference type="Gene3D" id="3.90.550.10">
    <property type="entry name" value="Spore Coat Polysaccharide Biosynthesis Protein SpsA, Chain A"/>
    <property type="match status" value="1"/>
</dbReference>